<dbReference type="PANTHER" id="PTHR34512:SF30">
    <property type="entry name" value="OUTER MEMBRANE PROTEIN ASSEMBLY FACTOR BAMB"/>
    <property type="match status" value="1"/>
</dbReference>
<dbReference type="InterPro" id="IPR015943">
    <property type="entry name" value="WD40/YVTN_repeat-like_dom_sf"/>
</dbReference>
<reference evidence="3" key="1">
    <citation type="submission" date="2023-10" db="EMBL/GenBank/DDBJ databases">
        <authorList>
            <person name="Chen Y."/>
            <person name="Shah S."/>
            <person name="Dougan E. K."/>
            <person name="Thang M."/>
            <person name="Chan C."/>
        </authorList>
    </citation>
    <scope>NUCLEOTIDE SEQUENCE [LARGE SCALE GENOMIC DNA]</scope>
</reference>
<dbReference type="Proteomes" id="UP001189429">
    <property type="component" value="Unassembled WGS sequence"/>
</dbReference>
<dbReference type="SMART" id="SM00564">
    <property type="entry name" value="PQQ"/>
    <property type="match status" value="4"/>
</dbReference>
<dbReference type="SUPFAM" id="SSF50998">
    <property type="entry name" value="Quinoprotein alcohol dehydrogenase-like"/>
    <property type="match status" value="2"/>
</dbReference>
<feature type="compositionally biased region" description="Basic and acidic residues" evidence="1">
    <location>
        <begin position="56"/>
        <end position="80"/>
    </location>
</feature>
<feature type="compositionally biased region" description="Gly residues" evidence="1">
    <location>
        <begin position="83"/>
        <end position="103"/>
    </location>
</feature>
<feature type="region of interest" description="Disordered" evidence="1">
    <location>
        <begin position="56"/>
        <end position="133"/>
    </location>
</feature>
<dbReference type="InterPro" id="IPR018391">
    <property type="entry name" value="PQQ_b-propeller_rpt"/>
</dbReference>
<dbReference type="InterPro" id="IPR011047">
    <property type="entry name" value="Quinoprotein_ADH-like_sf"/>
</dbReference>
<feature type="non-terminal residue" evidence="3">
    <location>
        <position position="1"/>
    </location>
</feature>
<dbReference type="Gene3D" id="2.130.10.10">
    <property type="entry name" value="YVTN repeat-like/Quinoprotein amine dehydrogenase"/>
    <property type="match status" value="1"/>
</dbReference>
<feature type="domain" description="Pyrrolo-quinoline quinone repeat" evidence="2">
    <location>
        <begin position="333"/>
        <end position="461"/>
    </location>
</feature>
<protein>
    <recommendedName>
        <fullName evidence="2">Pyrrolo-quinoline quinone repeat domain-containing protein</fullName>
    </recommendedName>
</protein>
<keyword evidence="4" id="KW-1185">Reference proteome</keyword>
<evidence type="ECO:0000313" key="3">
    <source>
        <dbReference type="EMBL" id="CAK0793331.1"/>
    </source>
</evidence>
<accession>A0ABN9PNN7</accession>
<organism evidence="3 4">
    <name type="scientific">Prorocentrum cordatum</name>
    <dbReference type="NCBI Taxonomy" id="2364126"/>
    <lineage>
        <taxon>Eukaryota</taxon>
        <taxon>Sar</taxon>
        <taxon>Alveolata</taxon>
        <taxon>Dinophyceae</taxon>
        <taxon>Prorocentrales</taxon>
        <taxon>Prorocentraceae</taxon>
        <taxon>Prorocentrum</taxon>
    </lineage>
</organism>
<evidence type="ECO:0000259" key="2">
    <source>
        <dbReference type="Pfam" id="PF13360"/>
    </source>
</evidence>
<feature type="compositionally biased region" description="Basic and acidic residues" evidence="1">
    <location>
        <begin position="104"/>
        <end position="117"/>
    </location>
</feature>
<name>A0ABN9PNN7_9DINO</name>
<gene>
    <name evidence="3" type="ORF">PCOR1329_LOCUS3664</name>
</gene>
<dbReference type="PANTHER" id="PTHR34512">
    <property type="entry name" value="CELL SURFACE PROTEIN"/>
    <property type="match status" value="1"/>
</dbReference>
<dbReference type="InterPro" id="IPR002372">
    <property type="entry name" value="PQQ_rpt_dom"/>
</dbReference>
<dbReference type="EMBL" id="CAUYUJ010000941">
    <property type="protein sequence ID" value="CAK0793331.1"/>
    <property type="molecule type" value="Genomic_DNA"/>
</dbReference>
<evidence type="ECO:0000313" key="4">
    <source>
        <dbReference type="Proteomes" id="UP001189429"/>
    </source>
</evidence>
<dbReference type="Pfam" id="PF13360">
    <property type="entry name" value="PQQ_2"/>
    <property type="match status" value="1"/>
</dbReference>
<evidence type="ECO:0000256" key="1">
    <source>
        <dbReference type="SAM" id="MobiDB-lite"/>
    </source>
</evidence>
<comment type="caution">
    <text evidence="3">The sequence shown here is derived from an EMBL/GenBank/DDBJ whole genome shotgun (WGS) entry which is preliminary data.</text>
</comment>
<sequence length="694" mass="76251">GGGLRRSLRPCPPRRLHFISVAAWAQRSQQQLVPHYLPRSQLACAIFFHTSETRFRRDEPVHRNPREHPAPPRRGPEGRGRQRAGGLGDGGHAGEGRGLVGRKGGGEHEAGRHEPGGRYEVQPQEDPGPPEQQRVLLGERGRQARQVRQLGVQRPHGLQQQHPISWAWHHPNGVHNTIPVGGPLIDDQMNIYVASDDAVRKFDTLGSLLWTYGPRGQMASAPCLSMVIDGTLNASVRHAMRRANGRESKLLKIGDHVEVLPGKGYHAKGKEYYRPGDVGEVSKIVASQTGEPRAIIKWPRTGHASSALLATWDQKFTRAKDGRQQEIPALFGSTVTGYAFAIDLETGDELWATKMSAEIAGVKGAVAVRDNVFVAASDKCHNRYCYRYRNESLADSFANSNRVIRGLNSVTGAGMWSYTPDHPVWNMDPQLTSWGGVLFQDFEGGVYCLNLTTGELLWKHEGVMGMYTQSAALFSEELNYVYSITESLYDSRWCNPYTPPGILIWCNSVQDTPGLVRGFHAETGVKMFETTLPMPPAGASIGRLNSGDDRVHLVVGLGLSCKYRGTFGDISKPSELWALSGRWGGKLWKRTGPTLWTTDCAGDKEAADIRRAMNTRDKCQPNSWSNPVIDASGDVYVGNHVGVLQRWGSPDDALYTVDLLSTLETSAAFTDQSIAMAPGMMAVSTCNSLIVIST</sequence>
<proteinExistence type="predicted"/>